<dbReference type="NCBIfam" id="NF033592">
    <property type="entry name" value="transpos_IS4_1"/>
    <property type="match status" value="1"/>
</dbReference>
<sequence length="277" mass="31327">MRYSNRVTYRRQREFLRRQFLQDGKRTFADVLSPACIDEAMSTIGACWNDRTYTPLVTLWVFLGQVLSVDHSCRSAVARLVAHRVSRGLTPCSSKTGAYCRARKRLPEKFFATIARTIGRQLTDQAGEQWLWKGRRVYMYDGTTISMPDTPSNQEAYPQSNKQTPGVGFPLARVGAVLSLSCGAILDLGVAAYSGKGQGEVTLLRQLWGLLRPGDVLLTDSLMCNWRNLYELQQRGIHVVTRLNKALRKADFRKGQRLGKDDHLVDWPKPHIRGVGR</sequence>
<dbReference type="AlphaFoldDB" id="A0A9X2FID0"/>
<keyword evidence="3" id="KW-1185">Reference proteome</keyword>
<gene>
    <name evidence="2" type="ORF">NG895_24140</name>
</gene>
<dbReference type="GO" id="GO:0004803">
    <property type="term" value="F:transposase activity"/>
    <property type="evidence" value="ECO:0007669"/>
    <property type="project" value="InterPro"/>
</dbReference>
<dbReference type="Pfam" id="PF01609">
    <property type="entry name" value="DDE_Tnp_1"/>
    <property type="match status" value="1"/>
</dbReference>
<evidence type="ECO:0000259" key="1">
    <source>
        <dbReference type="Pfam" id="PF01609"/>
    </source>
</evidence>
<dbReference type="GO" id="GO:0006313">
    <property type="term" value="P:DNA transposition"/>
    <property type="evidence" value="ECO:0007669"/>
    <property type="project" value="InterPro"/>
</dbReference>
<dbReference type="SUPFAM" id="SSF53098">
    <property type="entry name" value="Ribonuclease H-like"/>
    <property type="match status" value="1"/>
</dbReference>
<evidence type="ECO:0000313" key="2">
    <source>
        <dbReference type="EMBL" id="MCO6047001.1"/>
    </source>
</evidence>
<comment type="caution">
    <text evidence="2">The sequence shown here is derived from an EMBL/GenBank/DDBJ whole genome shotgun (WGS) entry which is preliminary data.</text>
</comment>
<organism evidence="2 3">
    <name type="scientific">Aeoliella straminimaris</name>
    <dbReference type="NCBI Taxonomy" id="2954799"/>
    <lineage>
        <taxon>Bacteria</taxon>
        <taxon>Pseudomonadati</taxon>
        <taxon>Planctomycetota</taxon>
        <taxon>Planctomycetia</taxon>
        <taxon>Pirellulales</taxon>
        <taxon>Lacipirellulaceae</taxon>
        <taxon>Aeoliella</taxon>
    </lineage>
</organism>
<feature type="domain" description="Transposase IS4-like" evidence="1">
    <location>
        <begin position="133"/>
        <end position="257"/>
    </location>
</feature>
<dbReference type="RefSeq" id="WP_252855114.1">
    <property type="nucleotide sequence ID" value="NZ_JAMXLR010000084.1"/>
</dbReference>
<protein>
    <submittedName>
        <fullName evidence="2">IS4 family transposase</fullName>
    </submittedName>
</protein>
<name>A0A9X2FID0_9BACT</name>
<accession>A0A9X2FID0</accession>
<dbReference type="GO" id="GO:0003677">
    <property type="term" value="F:DNA binding"/>
    <property type="evidence" value="ECO:0007669"/>
    <property type="project" value="InterPro"/>
</dbReference>
<dbReference type="InterPro" id="IPR047952">
    <property type="entry name" value="Transpos_IS4"/>
</dbReference>
<proteinExistence type="predicted"/>
<evidence type="ECO:0000313" key="3">
    <source>
        <dbReference type="Proteomes" id="UP001155241"/>
    </source>
</evidence>
<dbReference type="EMBL" id="JAMXLR010000084">
    <property type="protein sequence ID" value="MCO6047001.1"/>
    <property type="molecule type" value="Genomic_DNA"/>
</dbReference>
<dbReference type="InterPro" id="IPR012337">
    <property type="entry name" value="RNaseH-like_sf"/>
</dbReference>
<dbReference type="Proteomes" id="UP001155241">
    <property type="component" value="Unassembled WGS sequence"/>
</dbReference>
<reference evidence="2" key="1">
    <citation type="submission" date="2022-06" db="EMBL/GenBank/DDBJ databases">
        <title>Aeoliella straminimaris, a novel planctomycete from sediments.</title>
        <authorList>
            <person name="Vitorino I.R."/>
            <person name="Lage O.M."/>
        </authorList>
    </citation>
    <scope>NUCLEOTIDE SEQUENCE</scope>
    <source>
        <strain evidence="2">ICT_H6.2</strain>
    </source>
</reference>
<dbReference type="InterPro" id="IPR002559">
    <property type="entry name" value="Transposase_11"/>
</dbReference>